<sequence>MGIVKGLATLAVGALAGAAVFAGVNMYREATSGAPDFDKVGDYTSTAKNVVRFKLAPSNDKLAKCMPKVKVDVAVALETDAKGFDVLDVKMSGAPASTSFTVFLLEVPGAPFGAAEYIGDVNTDKYGNGKTELRLIVEEAFSSTIVGKERVRKELNHMGMWFADPKDDDFCLGADSPVTPFDGDNEAGVQAFNSAPSLPKAPLP</sequence>
<dbReference type="RefSeq" id="WP_345129338.1">
    <property type="nucleotide sequence ID" value="NZ_BAABAT010000012.1"/>
</dbReference>
<feature type="signal peptide" evidence="1">
    <location>
        <begin position="1"/>
        <end position="22"/>
    </location>
</feature>
<name>A0ABP8DBS1_9ACTN</name>
<proteinExistence type="predicted"/>
<gene>
    <name evidence="2" type="ORF">GCM10022255_047650</name>
</gene>
<keyword evidence="3" id="KW-1185">Reference proteome</keyword>
<dbReference type="EMBL" id="BAABAT010000012">
    <property type="protein sequence ID" value="GAA4252174.1"/>
    <property type="molecule type" value="Genomic_DNA"/>
</dbReference>
<evidence type="ECO:0000313" key="3">
    <source>
        <dbReference type="Proteomes" id="UP001500620"/>
    </source>
</evidence>
<evidence type="ECO:0000313" key="2">
    <source>
        <dbReference type="EMBL" id="GAA4252174.1"/>
    </source>
</evidence>
<dbReference type="Proteomes" id="UP001500620">
    <property type="component" value="Unassembled WGS sequence"/>
</dbReference>
<reference evidence="3" key="1">
    <citation type="journal article" date="2019" name="Int. J. Syst. Evol. Microbiol.">
        <title>The Global Catalogue of Microorganisms (GCM) 10K type strain sequencing project: providing services to taxonomists for standard genome sequencing and annotation.</title>
        <authorList>
            <consortium name="The Broad Institute Genomics Platform"/>
            <consortium name="The Broad Institute Genome Sequencing Center for Infectious Disease"/>
            <person name="Wu L."/>
            <person name="Ma J."/>
        </authorList>
    </citation>
    <scope>NUCLEOTIDE SEQUENCE [LARGE SCALE GENOMIC DNA]</scope>
    <source>
        <strain evidence="3">JCM 17441</strain>
    </source>
</reference>
<organism evidence="2 3">
    <name type="scientific">Dactylosporangium darangshiense</name>
    <dbReference type="NCBI Taxonomy" id="579108"/>
    <lineage>
        <taxon>Bacteria</taxon>
        <taxon>Bacillati</taxon>
        <taxon>Actinomycetota</taxon>
        <taxon>Actinomycetes</taxon>
        <taxon>Micromonosporales</taxon>
        <taxon>Micromonosporaceae</taxon>
        <taxon>Dactylosporangium</taxon>
    </lineage>
</organism>
<evidence type="ECO:0000256" key="1">
    <source>
        <dbReference type="SAM" id="SignalP"/>
    </source>
</evidence>
<comment type="caution">
    <text evidence="2">The sequence shown here is derived from an EMBL/GenBank/DDBJ whole genome shotgun (WGS) entry which is preliminary data.</text>
</comment>
<evidence type="ECO:0008006" key="4">
    <source>
        <dbReference type="Google" id="ProtNLM"/>
    </source>
</evidence>
<feature type="chain" id="PRO_5046454622" description="SipW-cognate class signal peptide" evidence="1">
    <location>
        <begin position="23"/>
        <end position="204"/>
    </location>
</feature>
<keyword evidence="1" id="KW-0732">Signal</keyword>
<accession>A0ABP8DBS1</accession>
<protein>
    <recommendedName>
        <fullName evidence="4">SipW-cognate class signal peptide</fullName>
    </recommendedName>
</protein>